<dbReference type="PROSITE" id="PS50112">
    <property type="entry name" value="PAS"/>
    <property type="match status" value="1"/>
</dbReference>
<evidence type="ECO:0000259" key="3">
    <source>
        <dbReference type="PROSITE" id="PS50113"/>
    </source>
</evidence>
<name>A0ABR6YDP2_9BURK</name>
<dbReference type="SUPFAM" id="SSF55073">
    <property type="entry name" value="Nucleotide cyclase"/>
    <property type="match status" value="1"/>
</dbReference>
<dbReference type="CDD" id="cd01948">
    <property type="entry name" value="EAL"/>
    <property type="match status" value="1"/>
</dbReference>
<evidence type="ECO:0000259" key="5">
    <source>
        <dbReference type="PROSITE" id="PS50887"/>
    </source>
</evidence>
<dbReference type="SMART" id="SM00065">
    <property type="entry name" value="GAF"/>
    <property type="match status" value="1"/>
</dbReference>
<dbReference type="CDD" id="cd01949">
    <property type="entry name" value="GGDEF"/>
    <property type="match status" value="1"/>
</dbReference>
<feature type="transmembrane region" description="Helical" evidence="1">
    <location>
        <begin position="220"/>
        <end position="239"/>
    </location>
</feature>
<evidence type="ECO:0000313" key="7">
    <source>
        <dbReference type="Proteomes" id="UP000624279"/>
    </source>
</evidence>
<organism evidence="6 7">
    <name type="scientific">Undibacterium flavidum</name>
    <dbReference type="NCBI Taxonomy" id="2762297"/>
    <lineage>
        <taxon>Bacteria</taxon>
        <taxon>Pseudomonadati</taxon>
        <taxon>Pseudomonadota</taxon>
        <taxon>Betaproteobacteria</taxon>
        <taxon>Burkholderiales</taxon>
        <taxon>Oxalobacteraceae</taxon>
        <taxon>Undibacterium</taxon>
    </lineage>
</organism>
<feature type="domain" description="PAS" evidence="2">
    <location>
        <begin position="661"/>
        <end position="707"/>
    </location>
</feature>
<evidence type="ECO:0000259" key="2">
    <source>
        <dbReference type="PROSITE" id="PS50112"/>
    </source>
</evidence>
<dbReference type="Pfam" id="PF00989">
    <property type="entry name" value="PAS"/>
    <property type="match status" value="1"/>
</dbReference>
<dbReference type="InterPro" id="IPR000014">
    <property type="entry name" value="PAS"/>
</dbReference>
<dbReference type="InterPro" id="IPR035919">
    <property type="entry name" value="EAL_sf"/>
</dbReference>
<dbReference type="PROSITE" id="PS50113">
    <property type="entry name" value="PAC"/>
    <property type="match status" value="1"/>
</dbReference>
<dbReference type="SMART" id="SM00267">
    <property type="entry name" value="GGDEF"/>
    <property type="match status" value="1"/>
</dbReference>
<feature type="domain" description="PAC" evidence="3">
    <location>
        <begin position="732"/>
        <end position="786"/>
    </location>
</feature>
<dbReference type="SMART" id="SM00052">
    <property type="entry name" value="EAL"/>
    <property type="match status" value="1"/>
</dbReference>
<accession>A0ABR6YDP2</accession>
<evidence type="ECO:0000313" key="6">
    <source>
        <dbReference type="EMBL" id="MBC3874674.1"/>
    </source>
</evidence>
<dbReference type="PROSITE" id="PS50883">
    <property type="entry name" value="EAL"/>
    <property type="match status" value="1"/>
</dbReference>
<dbReference type="CDD" id="cd00130">
    <property type="entry name" value="PAS"/>
    <property type="match status" value="1"/>
</dbReference>
<dbReference type="SUPFAM" id="SSF55785">
    <property type="entry name" value="PYP-like sensor domain (PAS domain)"/>
    <property type="match status" value="1"/>
</dbReference>
<dbReference type="SMART" id="SM00091">
    <property type="entry name" value="PAS"/>
    <property type="match status" value="1"/>
</dbReference>
<dbReference type="SMART" id="SM00086">
    <property type="entry name" value="PAC"/>
    <property type="match status" value="1"/>
</dbReference>
<dbReference type="Gene3D" id="3.30.450.40">
    <property type="match status" value="2"/>
</dbReference>
<dbReference type="Pfam" id="PF00990">
    <property type="entry name" value="GGDEF"/>
    <property type="match status" value="1"/>
</dbReference>
<keyword evidence="7" id="KW-1185">Reference proteome</keyword>
<dbReference type="PANTHER" id="PTHR44757">
    <property type="entry name" value="DIGUANYLATE CYCLASE DGCP"/>
    <property type="match status" value="1"/>
</dbReference>
<protein>
    <submittedName>
        <fullName evidence="6">EAL domain-containing protein</fullName>
    </submittedName>
</protein>
<dbReference type="Pfam" id="PF00563">
    <property type="entry name" value="EAL"/>
    <property type="match status" value="1"/>
</dbReference>
<sequence length="1212" mass="136913">MISTYSLTKFTRNFWLTLAMILAFSIAFTIYVQAEKKVDIANEQRFAAHALGNEMRQSSDDLTRMARAYATSGMPIYRQYYDEILAIRDGRAERPLNYHEIYWDLVLSDNQRPRPSSGEKISFQDLIRQAKISEAEYQKLTLALANSNRLSLLERQAMDLVEALRDGSTSSTIKPLALLTSEDYRVTKASIMWPIAEYHQMMEARTLEAVKHAQQVAYQLRLLVMVICVLMVILLWRAYQSFQLTLGAPVAELRAHLDKLGRADFSEPIQIPKQAEKSVLGLISIAHTALANTEQQRQQTELRNQRLTQFYNVLSQCNQAIVRSHSEYELLQQICNDMVQYAGIRMAWVGLLDTEQKTILPLAAYGTGVEILEHKSFEMAAPVAPTVQPDFGQSLYLQTFSDTVQQARASWVQDWATELADPEWRALGQQYGWAASAAIPLFKNGAVYGVINLYAGSSYAFDEEIQTLLVEMAMDLSFALNRYELEMSRKRSRQMEALRSFMLEQINAEKSLENLFYEVVKHLETMMPGSLCSIVLLDPDGVHLRIGAMPDFPEFFVKAIEGQAIGDGIGSCGHAMFTGQRTIVEEIQSHPYWCDFKELALSAKLAACWSEPIRSANKQVLGAFAIYHAVPTKPETWHISLLEMAAHFLALAIAKDRTESKLRKLSQAVEQSPNIIIITDTEARIEYVNQAFVEKTGMNLEQVTGQTPSILQSGKTPSFVYEEMWEHLRKGESWQGELTNLYKDGKETIELAHISPVRDGNGVVTHFLSLQEDITDKKRTEERIQYLAHYDVLTGLPNRVLLEERAQFALSSAKRKAASVSLIFFDLDHFKNINDSLGHSTGDALLIELSRRLRDVLREDDIISRLGGDEFILLLSGVDEIGAERVAEKLLQTVNQSYLVGQYDLNVSASIGIAVYPEDGEDLETLLRNADTAMYRAKQDGRNNFRFFTQEMQARSGRHLELVNALRYALERQQLQVVYQPQIDLESGRVIGTEALLRWHHPELGTISPAEFIPVAEETGLILTIGEWVLRTAVMQTQQWHALGWNHLSIAVNLSAIQFRHTDLPGTVSQILEAAQLAAHFLELELTEGVAMTDPAGAIAIMNDLHRRGVRMAIDDFGTGYSSLSYLKKFKVSKLKIDQSFIRDISSDPEDKAIIRAIISMAKTLGLQTIAEGVETEEQLNFLSEQACDEVQGYFFARPMAATQFEEFMRQR</sequence>
<dbReference type="InterPro" id="IPR003018">
    <property type="entry name" value="GAF"/>
</dbReference>
<dbReference type="Proteomes" id="UP000624279">
    <property type="component" value="Unassembled WGS sequence"/>
</dbReference>
<feature type="transmembrane region" description="Helical" evidence="1">
    <location>
        <begin position="14"/>
        <end position="32"/>
    </location>
</feature>
<dbReference type="InterPro" id="IPR052155">
    <property type="entry name" value="Biofilm_reg_signaling"/>
</dbReference>
<evidence type="ECO:0000259" key="4">
    <source>
        <dbReference type="PROSITE" id="PS50883"/>
    </source>
</evidence>
<keyword evidence="1" id="KW-1133">Transmembrane helix</keyword>
<dbReference type="Gene3D" id="3.30.70.270">
    <property type="match status" value="1"/>
</dbReference>
<keyword evidence="1" id="KW-0812">Transmembrane</keyword>
<dbReference type="InterPro" id="IPR001610">
    <property type="entry name" value="PAC"/>
</dbReference>
<dbReference type="Gene3D" id="3.30.450.20">
    <property type="entry name" value="PAS domain"/>
    <property type="match status" value="1"/>
</dbReference>
<dbReference type="SUPFAM" id="SSF55781">
    <property type="entry name" value="GAF domain-like"/>
    <property type="match status" value="2"/>
</dbReference>
<dbReference type="PANTHER" id="PTHR44757:SF2">
    <property type="entry name" value="BIOFILM ARCHITECTURE MAINTENANCE PROTEIN MBAA"/>
    <property type="match status" value="1"/>
</dbReference>
<dbReference type="NCBIfam" id="TIGR00254">
    <property type="entry name" value="GGDEF"/>
    <property type="match status" value="1"/>
</dbReference>
<keyword evidence="1" id="KW-0472">Membrane</keyword>
<evidence type="ECO:0000256" key="1">
    <source>
        <dbReference type="SAM" id="Phobius"/>
    </source>
</evidence>
<dbReference type="InterPro" id="IPR013767">
    <property type="entry name" value="PAS_fold"/>
</dbReference>
<dbReference type="InterPro" id="IPR043128">
    <property type="entry name" value="Rev_trsase/Diguanyl_cyclase"/>
</dbReference>
<dbReference type="InterPro" id="IPR029016">
    <property type="entry name" value="GAF-like_dom_sf"/>
</dbReference>
<dbReference type="InterPro" id="IPR001633">
    <property type="entry name" value="EAL_dom"/>
</dbReference>
<dbReference type="InterPro" id="IPR029787">
    <property type="entry name" value="Nucleotide_cyclase"/>
</dbReference>
<dbReference type="Gene3D" id="3.20.20.450">
    <property type="entry name" value="EAL domain"/>
    <property type="match status" value="1"/>
</dbReference>
<dbReference type="Pfam" id="PF13185">
    <property type="entry name" value="GAF_2"/>
    <property type="match status" value="2"/>
</dbReference>
<dbReference type="InterPro" id="IPR000160">
    <property type="entry name" value="GGDEF_dom"/>
</dbReference>
<dbReference type="NCBIfam" id="TIGR00229">
    <property type="entry name" value="sensory_box"/>
    <property type="match status" value="1"/>
</dbReference>
<gene>
    <name evidence="6" type="ORF">H8K55_13875</name>
</gene>
<dbReference type="InterPro" id="IPR035965">
    <property type="entry name" value="PAS-like_dom_sf"/>
</dbReference>
<feature type="domain" description="EAL" evidence="4">
    <location>
        <begin position="959"/>
        <end position="1212"/>
    </location>
</feature>
<dbReference type="InterPro" id="IPR000700">
    <property type="entry name" value="PAS-assoc_C"/>
</dbReference>
<dbReference type="SUPFAM" id="SSF141868">
    <property type="entry name" value="EAL domain-like"/>
    <property type="match status" value="1"/>
</dbReference>
<comment type="caution">
    <text evidence="6">The sequence shown here is derived from an EMBL/GenBank/DDBJ whole genome shotgun (WGS) entry which is preliminary data.</text>
</comment>
<reference evidence="6 7" key="1">
    <citation type="submission" date="2020-08" db="EMBL/GenBank/DDBJ databases">
        <title>Novel species isolated from subtropical streams in China.</title>
        <authorList>
            <person name="Lu H."/>
        </authorList>
    </citation>
    <scope>NUCLEOTIDE SEQUENCE [LARGE SCALE GENOMIC DNA]</scope>
    <source>
        <strain evidence="6 7">LX15W</strain>
    </source>
</reference>
<feature type="domain" description="GGDEF" evidence="5">
    <location>
        <begin position="818"/>
        <end position="950"/>
    </location>
</feature>
<proteinExistence type="predicted"/>
<dbReference type="PROSITE" id="PS50887">
    <property type="entry name" value="GGDEF"/>
    <property type="match status" value="1"/>
</dbReference>
<dbReference type="EMBL" id="JACOGA010000012">
    <property type="protein sequence ID" value="MBC3874674.1"/>
    <property type="molecule type" value="Genomic_DNA"/>
</dbReference>